<organism evidence="1 2">
    <name type="scientific">Smallanthus sonchifolius</name>
    <dbReference type="NCBI Taxonomy" id="185202"/>
    <lineage>
        <taxon>Eukaryota</taxon>
        <taxon>Viridiplantae</taxon>
        <taxon>Streptophyta</taxon>
        <taxon>Embryophyta</taxon>
        <taxon>Tracheophyta</taxon>
        <taxon>Spermatophyta</taxon>
        <taxon>Magnoliopsida</taxon>
        <taxon>eudicotyledons</taxon>
        <taxon>Gunneridae</taxon>
        <taxon>Pentapetalae</taxon>
        <taxon>asterids</taxon>
        <taxon>campanulids</taxon>
        <taxon>Asterales</taxon>
        <taxon>Asteraceae</taxon>
        <taxon>Asteroideae</taxon>
        <taxon>Heliantheae alliance</taxon>
        <taxon>Millerieae</taxon>
        <taxon>Smallanthus</taxon>
    </lineage>
</organism>
<gene>
    <name evidence="1" type="ORF">L1987_25060</name>
</gene>
<protein>
    <submittedName>
        <fullName evidence="1">Uncharacterized protein</fullName>
    </submittedName>
</protein>
<reference evidence="1 2" key="2">
    <citation type="journal article" date="2022" name="Mol. Ecol. Resour.">
        <title>The genomes of chicory, endive, great burdock and yacon provide insights into Asteraceae paleo-polyploidization history and plant inulin production.</title>
        <authorList>
            <person name="Fan W."/>
            <person name="Wang S."/>
            <person name="Wang H."/>
            <person name="Wang A."/>
            <person name="Jiang F."/>
            <person name="Liu H."/>
            <person name="Zhao H."/>
            <person name="Xu D."/>
            <person name="Zhang Y."/>
        </authorList>
    </citation>
    <scope>NUCLEOTIDE SEQUENCE [LARGE SCALE GENOMIC DNA]</scope>
    <source>
        <strain evidence="2">cv. Yunnan</strain>
        <tissue evidence="1">Leaves</tissue>
    </source>
</reference>
<accession>A0ACB9ILY0</accession>
<comment type="caution">
    <text evidence="1">The sequence shown here is derived from an EMBL/GenBank/DDBJ whole genome shotgun (WGS) entry which is preliminary data.</text>
</comment>
<dbReference type="Proteomes" id="UP001056120">
    <property type="component" value="Linkage Group LG08"/>
</dbReference>
<evidence type="ECO:0000313" key="2">
    <source>
        <dbReference type="Proteomes" id="UP001056120"/>
    </source>
</evidence>
<name>A0ACB9ILY0_9ASTR</name>
<keyword evidence="2" id="KW-1185">Reference proteome</keyword>
<sequence>MKKRGVDRNGERREVEVGVEEFRVKESMVNDELNWEVEENKNHLIFVLSNPFDCSSPNVIDRTVFADSNRVSSIRSHRLGGPVLGYLTAGILTGPYGLSVIHNVHATEAIVEFGVGLNITTGGRPSGWPSRFYRGSIVASGIKRLEQVIHDESLELVFILYVSKGVGLGLVGLSSPNS</sequence>
<evidence type="ECO:0000313" key="1">
    <source>
        <dbReference type="EMBL" id="KAI3809092.1"/>
    </source>
</evidence>
<reference evidence="2" key="1">
    <citation type="journal article" date="2022" name="Mol. Ecol. Resour.">
        <title>The genomes of chicory, endive, great burdock and yacon provide insights into Asteraceae palaeo-polyploidization history and plant inulin production.</title>
        <authorList>
            <person name="Fan W."/>
            <person name="Wang S."/>
            <person name="Wang H."/>
            <person name="Wang A."/>
            <person name="Jiang F."/>
            <person name="Liu H."/>
            <person name="Zhao H."/>
            <person name="Xu D."/>
            <person name="Zhang Y."/>
        </authorList>
    </citation>
    <scope>NUCLEOTIDE SEQUENCE [LARGE SCALE GENOMIC DNA]</scope>
    <source>
        <strain evidence="2">cv. Yunnan</strain>
    </source>
</reference>
<proteinExistence type="predicted"/>
<dbReference type="EMBL" id="CM042025">
    <property type="protein sequence ID" value="KAI3809092.1"/>
    <property type="molecule type" value="Genomic_DNA"/>
</dbReference>